<gene>
    <name evidence="1" type="ORF">DI551_09700</name>
</gene>
<evidence type="ECO:0000313" key="1">
    <source>
        <dbReference type="EMBL" id="PZQ44654.1"/>
    </source>
</evidence>
<accession>A0A2W5MV28</accession>
<dbReference type="Proteomes" id="UP000249417">
    <property type="component" value="Unassembled WGS sequence"/>
</dbReference>
<dbReference type="AlphaFoldDB" id="A0A2W5MV28"/>
<comment type="caution">
    <text evidence="1">The sequence shown here is derived from an EMBL/GenBank/DDBJ whole genome shotgun (WGS) entry which is preliminary data.</text>
</comment>
<evidence type="ECO:0000313" key="2">
    <source>
        <dbReference type="Proteomes" id="UP000249417"/>
    </source>
</evidence>
<organism evidence="1 2">
    <name type="scientific">Micavibrio aeruginosavorus</name>
    <dbReference type="NCBI Taxonomy" id="349221"/>
    <lineage>
        <taxon>Bacteria</taxon>
        <taxon>Pseudomonadati</taxon>
        <taxon>Bdellovibrionota</taxon>
        <taxon>Bdellovibrionia</taxon>
        <taxon>Bdellovibrionales</taxon>
        <taxon>Pseudobdellovibrionaceae</taxon>
        <taxon>Micavibrio</taxon>
    </lineage>
</organism>
<dbReference type="EMBL" id="QFQB01000083">
    <property type="protein sequence ID" value="PZQ44654.1"/>
    <property type="molecule type" value="Genomic_DNA"/>
</dbReference>
<reference evidence="1 2" key="1">
    <citation type="submission" date="2017-08" db="EMBL/GenBank/DDBJ databases">
        <title>Infants hospitalized years apart are colonized by the same room-sourced microbial strains.</title>
        <authorList>
            <person name="Brooks B."/>
            <person name="Olm M.R."/>
            <person name="Firek B.A."/>
            <person name="Baker R."/>
            <person name="Thomas B.C."/>
            <person name="Morowitz M.J."/>
            <person name="Banfield J.F."/>
        </authorList>
    </citation>
    <scope>NUCLEOTIDE SEQUENCE [LARGE SCALE GENOMIC DNA]</scope>
    <source>
        <strain evidence="1">S2_005_002_R2_29</strain>
    </source>
</reference>
<sequence length="740" mass="85383">MAGFQALDFEESGDYAGIVPDPESYHNVPGWASLDDFLRNNLGINNNRLIEVFRKYHNHYLKNFPVHYFTRSSIEGVDYALFFPVRGGKNNGSSNSEPHYLVAISQNENRTVVFHRKLTTSMKTRSNFHRLTARWAEKGFPAQNYIGADIGEILAICERPEDLIAMRARWFSRFLDKLERKLHKFKMDRPLAGKWGQILEFLTERDRQFLTHIAAKMKSEHVNFEAAHAAASVSGRNLDIYNWIMSGDGPQAIHHRTRLTNHYPWLAMAMSLNDGKTHQPQWEGARSQSAFITFPTNFFYQDIEKAVDSGAPLIEALQDLFSEDDPDHPIRQSTIRKTIGLRIGRDYLRPDNIRPALRMIDTHIPHLVLEEGVLERISKTLRDGGRTFDYLSTSYGEVLANVPHDIRMEMLGDDSGSRIKDYNDTTDYMDRIFNTITLPYFAHRAHKAERGGLTEAIKSYLSGSLREETFFETEASGSRLPPILRPYGNMMFHNLVKLSVYWHNHRGRSYDSRYYSINIDKNARWPKLTENVVAPNGVTITPHGSKSDLLEDFKKFGTCIDGYSTYCLGLQEREGMEKTYSHASRIATKDKDQEATLVVLEPYDSRGFKRQVTFFEIDGKRRVYETRDPPDKNSPLSLAAHWYVAAINRGEIAVDWDRIDKQRKANNGESIRLQTGFDYKDYEKCASAYYAMRPFLPERHRHLEYEEWIAKMGFDRDADILFGVAEKDLSLKELNKLDFG</sequence>
<protein>
    <submittedName>
        <fullName evidence="1">Uncharacterized protein</fullName>
    </submittedName>
</protein>
<name>A0A2W5MV28_9BACT</name>
<proteinExistence type="predicted"/>